<keyword evidence="2" id="KW-1185">Reference proteome</keyword>
<name>A0A5B9FRJ4_9FLAO</name>
<dbReference type="EMBL" id="CP042831">
    <property type="protein sequence ID" value="QEE49610.1"/>
    <property type="molecule type" value="Genomic_DNA"/>
</dbReference>
<dbReference type="AlphaFoldDB" id="A0A5B9FRJ4"/>
<dbReference type="RefSeq" id="WP_147583118.1">
    <property type="nucleotide sequence ID" value="NZ_CP042831.1"/>
</dbReference>
<gene>
    <name evidence="1" type="ORF">FUA48_08450</name>
</gene>
<dbReference type="Proteomes" id="UP000321222">
    <property type="component" value="Chromosome"/>
</dbReference>
<reference evidence="1 2" key="1">
    <citation type="submission" date="2019-08" db="EMBL/GenBank/DDBJ databases">
        <title>Flavobacterium alkalisoli sp. nov., isolated from rhizosphere soil of Suaeda salsa.</title>
        <authorList>
            <person name="Sun J.-Q."/>
            <person name="Xu L."/>
        </authorList>
    </citation>
    <scope>NUCLEOTIDE SEQUENCE [LARGE SCALE GENOMIC DNA]</scope>
    <source>
        <strain evidence="1 2">XS-5</strain>
    </source>
</reference>
<proteinExistence type="predicted"/>
<evidence type="ECO:0000313" key="1">
    <source>
        <dbReference type="EMBL" id="QEE49610.1"/>
    </source>
</evidence>
<protein>
    <submittedName>
        <fullName evidence="1">Uncharacterized protein</fullName>
    </submittedName>
</protein>
<dbReference type="OrthoDB" id="1366606at2"/>
<dbReference type="KEGG" id="fak:FUA48_08450"/>
<sequence>MEKTGLISRLIGSDIKMNLKNVTSLTLSNYGSDPLTVIVNDVPRTVPALREEIGVPMGSYNLPGDGTACKLTLEVKFTGESKHAILDYRVYNPQEC</sequence>
<organism evidence="1 2">
    <name type="scientific">Flavobacterium alkalisoli</name>
    <dbReference type="NCBI Taxonomy" id="2602769"/>
    <lineage>
        <taxon>Bacteria</taxon>
        <taxon>Pseudomonadati</taxon>
        <taxon>Bacteroidota</taxon>
        <taxon>Flavobacteriia</taxon>
        <taxon>Flavobacteriales</taxon>
        <taxon>Flavobacteriaceae</taxon>
        <taxon>Flavobacterium</taxon>
    </lineage>
</organism>
<evidence type="ECO:0000313" key="2">
    <source>
        <dbReference type="Proteomes" id="UP000321222"/>
    </source>
</evidence>
<accession>A0A5B9FRJ4</accession>